<feature type="active site" description="Nucleophile" evidence="4">
    <location>
        <position position="411"/>
    </location>
</feature>
<accession>A0ABS4FLN1</accession>
<comment type="similarity">
    <text evidence="1 5">Belongs to the glycosyl hydrolase 1 family.</text>
</comment>
<keyword evidence="9" id="KW-1185">Reference proteome</keyword>
<feature type="compositionally biased region" description="Low complexity" evidence="7">
    <location>
        <begin position="1"/>
        <end position="21"/>
    </location>
</feature>
<dbReference type="PANTHER" id="PTHR10353:SF122">
    <property type="entry name" value="6-PHOSPHO-BETA-GLUCOSIDASE ASCB-RELATED"/>
    <property type="match status" value="1"/>
</dbReference>
<dbReference type="NCBIfam" id="NF007356">
    <property type="entry name" value="PRK09852.1"/>
    <property type="match status" value="1"/>
</dbReference>
<reference evidence="8 9" key="1">
    <citation type="submission" date="2021-03" db="EMBL/GenBank/DDBJ databases">
        <title>Genomic Encyclopedia of Type Strains, Phase IV (KMG-IV): sequencing the most valuable type-strain genomes for metagenomic binning, comparative biology and taxonomic classification.</title>
        <authorList>
            <person name="Goeker M."/>
        </authorList>
    </citation>
    <scope>NUCLEOTIDE SEQUENCE [LARGE SCALE GENOMIC DNA]</scope>
    <source>
        <strain evidence="8 9">DSM 14349</strain>
    </source>
</reference>
<sequence length="516" mass="59061">MTSNNNSNINNNSNFSNEMSSDTSRYTRDNNGGFPEGFMWGGAVAANQVEGAYNVGGKGLSTADVVKYCPPEQRGSLEQLLSITHGELTQALQDEEGNYPKRRGIDFYHRYKEDIALFAEMGFKVFRFSISWPRIFPNGDELTPNEEGLRFYDAVIDELLSHNIEPLVTISHYEMPVQLVQKYNGWESRELVSMFVRYAEVLFNRYKGKVKYWLTFNEINCTLKAPFLGAGIITEGRDNVKQIAFQALHHQFVASSLAIKAAREIDSEAKIGCMLARRLVYPYSCRPEDVLQAQTENQMAQFCTDVQVRGYYPSFIQRQWRDQQVTLVMEPEDETLLRENVVDFLSFSYYMSMTTSTDPAHTSKAEGNLSTGLKNPHLEASEWGWQIDPIGLRVALREMYDRYQIPLFVVENGLGAADVLEEDEAIHDHYRIQYLAKHIEQMREAIADGVELMGYTSWGCIDLISASTSEMRKRYGFIYVDQDDHGQGTLARYRKDSFHWYKKVIETNGADLAEKI</sequence>
<name>A0ABS4FLN1_9BACL</name>
<dbReference type="NCBIfam" id="NF007158">
    <property type="entry name" value="PRK09593.1"/>
    <property type="match status" value="1"/>
</dbReference>
<dbReference type="PANTHER" id="PTHR10353">
    <property type="entry name" value="GLYCOSYL HYDROLASE"/>
    <property type="match status" value="1"/>
</dbReference>
<dbReference type="InterPro" id="IPR033132">
    <property type="entry name" value="GH_1_N_CS"/>
</dbReference>
<evidence type="ECO:0000313" key="8">
    <source>
        <dbReference type="EMBL" id="MBP1903492.1"/>
    </source>
</evidence>
<evidence type="ECO:0000256" key="4">
    <source>
        <dbReference type="PROSITE-ProRule" id="PRU10055"/>
    </source>
</evidence>
<keyword evidence="3 6" id="KW-0326">Glycosidase</keyword>
<evidence type="ECO:0000256" key="6">
    <source>
        <dbReference type="RuleBase" id="RU004468"/>
    </source>
</evidence>
<evidence type="ECO:0000256" key="2">
    <source>
        <dbReference type="ARBA" id="ARBA00022801"/>
    </source>
</evidence>
<gene>
    <name evidence="8" type="ORF">J2Z32_000104</name>
</gene>
<feature type="region of interest" description="Disordered" evidence="7">
    <location>
        <begin position="1"/>
        <end position="28"/>
    </location>
</feature>
<dbReference type="Pfam" id="PF00232">
    <property type="entry name" value="Glyco_hydro_1"/>
    <property type="match status" value="1"/>
</dbReference>
<comment type="caution">
    <text evidence="8">The sequence shown here is derived from an EMBL/GenBank/DDBJ whole genome shotgun (WGS) entry which is preliminary data.</text>
</comment>
<dbReference type="EC" id="3.2.1.86" evidence="8"/>
<dbReference type="InterPro" id="IPR018120">
    <property type="entry name" value="Glyco_hydro_1_AS"/>
</dbReference>
<dbReference type="PROSITE" id="PS00572">
    <property type="entry name" value="GLYCOSYL_HYDROL_F1_1"/>
    <property type="match status" value="1"/>
</dbReference>
<evidence type="ECO:0000256" key="7">
    <source>
        <dbReference type="SAM" id="MobiDB-lite"/>
    </source>
</evidence>
<dbReference type="InterPro" id="IPR017853">
    <property type="entry name" value="GH"/>
</dbReference>
<dbReference type="EMBL" id="JAGGKG010000001">
    <property type="protein sequence ID" value="MBP1903492.1"/>
    <property type="molecule type" value="Genomic_DNA"/>
</dbReference>
<dbReference type="PRINTS" id="PR00131">
    <property type="entry name" value="GLHYDRLASE1"/>
</dbReference>
<dbReference type="PROSITE" id="PS00653">
    <property type="entry name" value="GLYCOSYL_HYDROL_F1_2"/>
    <property type="match status" value="1"/>
</dbReference>
<keyword evidence="2 6" id="KW-0378">Hydrolase</keyword>
<evidence type="ECO:0000256" key="1">
    <source>
        <dbReference type="ARBA" id="ARBA00010838"/>
    </source>
</evidence>
<evidence type="ECO:0000256" key="3">
    <source>
        <dbReference type="ARBA" id="ARBA00023295"/>
    </source>
</evidence>
<evidence type="ECO:0000313" key="9">
    <source>
        <dbReference type="Proteomes" id="UP001519272"/>
    </source>
</evidence>
<dbReference type="GO" id="GO:0008706">
    <property type="term" value="F:6-phospho-beta-glucosidase activity"/>
    <property type="evidence" value="ECO:0007669"/>
    <property type="project" value="UniProtKB-EC"/>
</dbReference>
<proteinExistence type="inferred from homology"/>
<dbReference type="SUPFAM" id="SSF51445">
    <property type="entry name" value="(Trans)glycosidases"/>
    <property type="match status" value="1"/>
</dbReference>
<dbReference type="InterPro" id="IPR001360">
    <property type="entry name" value="Glyco_hydro_1"/>
</dbReference>
<evidence type="ECO:0000256" key="5">
    <source>
        <dbReference type="RuleBase" id="RU003690"/>
    </source>
</evidence>
<dbReference type="Proteomes" id="UP001519272">
    <property type="component" value="Unassembled WGS sequence"/>
</dbReference>
<dbReference type="Gene3D" id="3.20.20.80">
    <property type="entry name" value="Glycosidases"/>
    <property type="match status" value="1"/>
</dbReference>
<organism evidence="8 9">
    <name type="scientific">Paenibacillus turicensis</name>
    <dbReference type="NCBI Taxonomy" id="160487"/>
    <lineage>
        <taxon>Bacteria</taxon>
        <taxon>Bacillati</taxon>
        <taxon>Bacillota</taxon>
        <taxon>Bacilli</taxon>
        <taxon>Bacillales</taxon>
        <taxon>Paenibacillaceae</taxon>
        <taxon>Paenibacillus</taxon>
    </lineage>
</organism>
<protein>
    <submittedName>
        <fullName evidence="8">6-phospho-beta-glucosidase</fullName>
        <ecNumber evidence="8">3.2.1.86</ecNumber>
    </submittedName>
</protein>